<dbReference type="SUPFAM" id="SSF53850">
    <property type="entry name" value="Periplasmic binding protein-like II"/>
    <property type="match status" value="1"/>
</dbReference>
<dbReference type="Gene3D" id="3.40.190.10">
    <property type="entry name" value="Periplasmic binding protein-like II"/>
    <property type="match status" value="2"/>
</dbReference>
<comment type="caution">
    <text evidence="3">The sequence shown here is derived from an EMBL/GenBank/DDBJ whole genome shotgun (WGS) entry which is preliminary data.</text>
</comment>
<dbReference type="AlphaFoldDB" id="A0A0D0TN58"/>
<dbReference type="PATRIC" id="fig|294.125.peg.1186"/>
<keyword evidence="1" id="KW-0732">Signal</keyword>
<dbReference type="EMBL" id="JXCQ01000007">
    <property type="protein sequence ID" value="KIR23369.1"/>
    <property type="molecule type" value="Genomic_DNA"/>
</dbReference>
<protein>
    <submittedName>
        <fullName evidence="3">Bacterial extracellular solute-binding protein, family 3</fullName>
    </submittedName>
</protein>
<dbReference type="PANTHER" id="PTHR38834:SF3">
    <property type="entry name" value="SOLUTE-BINDING PROTEIN FAMILY 3_N-TERMINAL DOMAIN-CONTAINING PROTEIN"/>
    <property type="match status" value="1"/>
</dbReference>
<evidence type="ECO:0000313" key="3">
    <source>
        <dbReference type="EMBL" id="KIR23369.1"/>
    </source>
</evidence>
<feature type="chain" id="PRO_5002222000" evidence="1">
    <location>
        <begin position="40"/>
        <end position="268"/>
    </location>
</feature>
<accession>A0A0D0TN58</accession>
<dbReference type="InterPro" id="IPR001638">
    <property type="entry name" value="Solute-binding_3/MltF_N"/>
</dbReference>
<dbReference type="Pfam" id="PF00497">
    <property type="entry name" value="SBP_bac_3"/>
    <property type="match status" value="1"/>
</dbReference>
<name>A0A0D0TN58_PSEFL</name>
<reference evidence="3 4" key="1">
    <citation type="submission" date="2015-01" db="EMBL/GenBank/DDBJ databases">
        <title>Genome sequence of the beneficial rhizobacterium Pseudomonas fluorescens 2-79.</title>
        <authorList>
            <person name="Thuermer A."/>
            <person name="Daniel R."/>
        </authorList>
    </citation>
    <scope>NUCLEOTIDE SEQUENCE [LARGE SCALE GENOMIC DNA]</scope>
    <source>
        <strain evidence="3 4">2-79</strain>
    </source>
</reference>
<feature type="signal peptide" evidence="1">
    <location>
        <begin position="1"/>
        <end position="39"/>
    </location>
</feature>
<evidence type="ECO:0000313" key="4">
    <source>
        <dbReference type="Proteomes" id="UP000032210"/>
    </source>
</evidence>
<evidence type="ECO:0000259" key="2">
    <source>
        <dbReference type="Pfam" id="PF00497"/>
    </source>
</evidence>
<evidence type="ECO:0000256" key="1">
    <source>
        <dbReference type="SAM" id="SignalP"/>
    </source>
</evidence>
<dbReference type="Proteomes" id="UP000032210">
    <property type="component" value="Unassembled WGS sequence"/>
</dbReference>
<proteinExistence type="predicted"/>
<gene>
    <name evidence="3" type="ORF">PFLU3_11510</name>
</gene>
<sequence length="268" mass="30074">MAGSRHSLRLPWISVAFMFKHLLLALASFSMLMVATAHAEESSDTSLVLLTENFPPYNMAKNGKNFAQDENIEGIAVDIVRETFKRAGISYNLTLRFPWERIYKLALEKPGYGVFVMARLPDREALFKWVGPIGPDDWVLLAKADSKIQLENLEQARRYKIGAYKGDAIAESLDKQGLKPIVALRDQDNAQKLMEGQIDLWATGDPAGRYLARQVGVNGLNTVLRFNSAQLYLALNKDVPDELVAKLQAAMDQLREEGRIDQIMASYL</sequence>
<organism evidence="3 4">
    <name type="scientific">Pseudomonas fluorescens</name>
    <dbReference type="NCBI Taxonomy" id="294"/>
    <lineage>
        <taxon>Bacteria</taxon>
        <taxon>Pseudomonadati</taxon>
        <taxon>Pseudomonadota</taxon>
        <taxon>Gammaproteobacteria</taxon>
        <taxon>Pseudomonadales</taxon>
        <taxon>Pseudomonadaceae</taxon>
        <taxon>Pseudomonas</taxon>
    </lineage>
</organism>
<dbReference type="PANTHER" id="PTHR38834">
    <property type="entry name" value="PERIPLASMIC SUBSTRATE BINDING PROTEIN FAMILY 3"/>
    <property type="match status" value="1"/>
</dbReference>
<feature type="domain" description="Solute-binding protein family 3/N-terminal" evidence="2">
    <location>
        <begin position="50"/>
        <end position="267"/>
    </location>
</feature>